<reference evidence="1 2" key="1">
    <citation type="journal article" date="2016" name="DNA Res.">
        <title>Genome sequence of Aspergillus luchuensis NBRC 4314.</title>
        <authorList>
            <person name="Yamada O."/>
            <person name="Machida M."/>
            <person name="Hosoyama A."/>
            <person name="Goto M."/>
            <person name="Takahashi T."/>
            <person name="Futagami T."/>
            <person name="Yamagata Y."/>
            <person name="Takeuchi M."/>
            <person name="Kobayashi T."/>
            <person name="Koike H."/>
            <person name="Abe K."/>
            <person name="Asai K."/>
            <person name="Arita M."/>
            <person name="Fujita N."/>
            <person name="Fukuda K."/>
            <person name="Higa K."/>
            <person name="Horikawa H."/>
            <person name="Ishikawa T."/>
            <person name="Jinno K."/>
            <person name="Kato Y."/>
            <person name="Kirimura K."/>
            <person name="Mizutani O."/>
            <person name="Nakasone K."/>
            <person name="Sano M."/>
            <person name="Shiraishi Y."/>
            <person name="Tsukahara M."/>
            <person name="Gomi K."/>
        </authorList>
    </citation>
    <scope>NUCLEOTIDE SEQUENCE [LARGE SCALE GENOMIC DNA]</scope>
    <source>
        <strain evidence="1 2">RIB 2604</strain>
    </source>
</reference>
<dbReference type="Proteomes" id="UP000075230">
    <property type="component" value="Unassembled WGS sequence"/>
</dbReference>
<protein>
    <submittedName>
        <fullName evidence="1">Uncharacterized protein</fullName>
    </submittedName>
</protein>
<gene>
    <name evidence="1" type="ORF">RIB2604_04300890</name>
</gene>
<name>A0A146G1H7_ASPKA</name>
<evidence type="ECO:0000313" key="2">
    <source>
        <dbReference type="Proteomes" id="UP000075230"/>
    </source>
</evidence>
<dbReference type="AlphaFoldDB" id="A0A146G1H7"/>
<reference evidence="2" key="2">
    <citation type="submission" date="2016-02" db="EMBL/GenBank/DDBJ databases">
        <title>Genome sequencing of Aspergillus luchuensis NBRC 4314.</title>
        <authorList>
            <person name="Yamada O."/>
        </authorList>
    </citation>
    <scope>NUCLEOTIDE SEQUENCE [LARGE SCALE GENOMIC DNA]</scope>
    <source>
        <strain evidence="2">RIB 2604</strain>
    </source>
</reference>
<organism evidence="1 2">
    <name type="scientific">Aspergillus kawachii</name>
    <name type="common">White koji mold</name>
    <name type="synonym">Aspergillus awamori var. kawachi</name>
    <dbReference type="NCBI Taxonomy" id="1069201"/>
    <lineage>
        <taxon>Eukaryota</taxon>
        <taxon>Fungi</taxon>
        <taxon>Dikarya</taxon>
        <taxon>Ascomycota</taxon>
        <taxon>Pezizomycotina</taxon>
        <taxon>Eurotiomycetes</taxon>
        <taxon>Eurotiomycetidae</taxon>
        <taxon>Eurotiales</taxon>
        <taxon>Aspergillaceae</taxon>
        <taxon>Aspergillus</taxon>
        <taxon>Aspergillus subgen. Circumdati</taxon>
    </lineage>
</organism>
<proteinExistence type="predicted"/>
<accession>A0A146G1H7</accession>
<comment type="caution">
    <text evidence="1">The sequence shown here is derived from an EMBL/GenBank/DDBJ whole genome shotgun (WGS) entry which is preliminary data.</text>
</comment>
<dbReference type="EMBL" id="BCWF01000042">
    <property type="protein sequence ID" value="GAT31358.1"/>
    <property type="molecule type" value="Genomic_DNA"/>
</dbReference>
<evidence type="ECO:0000313" key="1">
    <source>
        <dbReference type="EMBL" id="GAT31358.1"/>
    </source>
</evidence>
<sequence>MREQDILILILMRTTGYILEGGDWRSSLGLSGVGALSPLERA</sequence>